<dbReference type="InterPro" id="IPR003660">
    <property type="entry name" value="HAMP_dom"/>
</dbReference>
<dbReference type="PROSITE" id="PS51753">
    <property type="entry name" value="HBM"/>
    <property type="match status" value="1"/>
</dbReference>
<keyword evidence="3" id="KW-0812">Transmembrane</keyword>
<evidence type="ECO:0000256" key="8">
    <source>
        <dbReference type="PROSITE-ProRule" id="PRU00284"/>
    </source>
</evidence>
<feature type="domain" description="HAMP" evidence="11">
    <location>
        <begin position="315"/>
        <end position="367"/>
    </location>
</feature>
<keyword evidence="5" id="KW-0472">Membrane</keyword>
<dbReference type="OrthoDB" id="2489132at2"/>
<proteinExistence type="inferred from homology"/>
<dbReference type="CDD" id="cd11386">
    <property type="entry name" value="MCP_signal"/>
    <property type="match status" value="1"/>
</dbReference>
<dbReference type="Proteomes" id="UP000182025">
    <property type="component" value="Unassembled WGS sequence"/>
</dbReference>
<accession>A0A1I5YBX8</accession>
<keyword evidence="6 8" id="KW-0807">Transducer</keyword>
<dbReference type="GO" id="GO:0006935">
    <property type="term" value="P:chemotaxis"/>
    <property type="evidence" value="ECO:0007669"/>
    <property type="project" value="UniProtKB-KW"/>
</dbReference>
<keyword evidence="4" id="KW-1133">Transmembrane helix</keyword>
<evidence type="ECO:0000259" key="11">
    <source>
        <dbReference type="PROSITE" id="PS50885"/>
    </source>
</evidence>
<evidence type="ECO:0000256" key="9">
    <source>
        <dbReference type="SAM" id="Coils"/>
    </source>
</evidence>
<sequence length="644" mass="69966">MRWIIERSADLKVGHKLLLGFSLVMLLTLAVALGGWRTASEILGHAAQSLQVADLKQQILQLRLQEKDYLLAPLAGHEAAIAEQHARIAAQLADLPTDAEQLQLLLHGNDAYLQQFTQLRATQSQASTAQTGMAIRADEALIQFEMVTQDLFNLIRDRLFDGETGTQSSVDQAEAAARLSHTLLQLRLAESQFIRSGDSADIDLWQMRFASMTEAAQQLRAQLAALQQASLDEALRALDSYRESFEHYRHSHEAEQRSRSQLADLAQVMLQHGNDLQQHQQRTMQAGNRTSLQTLALLTTAALLLALLASWLIRRLIVGPLQHCLLLAQQVASGNLSGSHIAVRRDEVGQLLGALQTMRDHLRELIEQIGGSATQIAAAAEQLSAVSEQTRAGVREQSEESSQTACAMQQMVTSVQQVAGDAEQASQAAQQAELQARDGDRQVHQVVEQIERLASEVAHTGQTVGLVQGESQRIGTVLDVIKAVAEQTNLLALNAAIEAARAGEQGRGFAVVADEVRALARRTQDSAREIEALISSLQSRVQTAVAQTQASQTLSQDAMSSVKLAGQSLTRINQAVTLIEQMNQQIASAAEQQSAVALEINRSLDNVRGIGEQSASATEQTALSSAELARLGGELQLRIGRFRT</sequence>
<dbReference type="PANTHER" id="PTHR32089:SF120">
    <property type="entry name" value="METHYL-ACCEPTING CHEMOTAXIS PROTEIN TLPQ"/>
    <property type="match status" value="1"/>
</dbReference>
<dbReference type="Gene3D" id="1.10.287.950">
    <property type="entry name" value="Methyl-accepting chemotaxis protein"/>
    <property type="match status" value="1"/>
</dbReference>
<dbReference type="GO" id="GO:0007165">
    <property type="term" value="P:signal transduction"/>
    <property type="evidence" value="ECO:0007669"/>
    <property type="project" value="UniProtKB-KW"/>
</dbReference>
<keyword evidence="14" id="KW-1185">Reference proteome</keyword>
<keyword evidence="9" id="KW-0175">Coiled coil</keyword>
<dbReference type="PROSITE" id="PS50111">
    <property type="entry name" value="CHEMOTAXIS_TRANSDUC_2"/>
    <property type="match status" value="1"/>
</dbReference>
<evidence type="ECO:0000256" key="1">
    <source>
        <dbReference type="ARBA" id="ARBA00004141"/>
    </source>
</evidence>
<dbReference type="CDD" id="cd06225">
    <property type="entry name" value="HAMP"/>
    <property type="match status" value="1"/>
</dbReference>
<evidence type="ECO:0000259" key="12">
    <source>
        <dbReference type="PROSITE" id="PS51753"/>
    </source>
</evidence>
<dbReference type="InterPro" id="IPR004089">
    <property type="entry name" value="MCPsignal_dom"/>
</dbReference>
<feature type="coiled-coil region" evidence="9">
    <location>
        <begin position="415"/>
        <end position="442"/>
    </location>
</feature>
<keyword evidence="2" id="KW-0145">Chemotaxis</keyword>
<protein>
    <submittedName>
        <fullName evidence="13">Methyl-accepting chemotaxis protein</fullName>
    </submittedName>
</protein>
<dbReference type="Gene3D" id="1.20.1440.210">
    <property type="match status" value="1"/>
</dbReference>
<dbReference type="SMART" id="SM01358">
    <property type="entry name" value="HBM"/>
    <property type="match status" value="1"/>
</dbReference>
<dbReference type="EMBL" id="FOXK01000013">
    <property type="protein sequence ID" value="SFQ41397.1"/>
    <property type="molecule type" value="Genomic_DNA"/>
</dbReference>
<evidence type="ECO:0000256" key="2">
    <source>
        <dbReference type="ARBA" id="ARBA00022500"/>
    </source>
</evidence>
<evidence type="ECO:0000256" key="3">
    <source>
        <dbReference type="ARBA" id="ARBA00022692"/>
    </source>
</evidence>
<organism evidence="13 14">
    <name type="scientific">Ectopseudomonas toyotomiensis</name>
    <dbReference type="NCBI Taxonomy" id="554344"/>
    <lineage>
        <taxon>Bacteria</taxon>
        <taxon>Pseudomonadati</taxon>
        <taxon>Pseudomonadota</taxon>
        <taxon>Gammaproteobacteria</taxon>
        <taxon>Pseudomonadales</taxon>
        <taxon>Pseudomonadaceae</taxon>
        <taxon>Ectopseudomonas</taxon>
    </lineage>
</organism>
<dbReference type="SMART" id="SM00283">
    <property type="entry name" value="MA"/>
    <property type="match status" value="1"/>
</dbReference>
<evidence type="ECO:0000313" key="14">
    <source>
        <dbReference type="Proteomes" id="UP000182025"/>
    </source>
</evidence>
<comment type="similarity">
    <text evidence="7">Belongs to the methyl-accepting chemotaxis (MCP) protein family.</text>
</comment>
<name>A0A1I5YBX8_9GAMM</name>
<evidence type="ECO:0000256" key="4">
    <source>
        <dbReference type="ARBA" id="ARBA00022989"/>
    </source>
</evidence>
<reference evidence="14" key="1">
    <citation type="submission" date="2016-10" db="EMBL/GenBank/DDBJ databases">
        <authorList>
            <person name="Varghese N."/>
            <person name="Submissions S."/>
        </authorList>
    </citation>
    <scope>NUCLEOTIDE SEQUENCE [LARGE SCALE GENOMIC DNA]</scope>
    <source>
        <strain evidence="14">JCM 15604</strain>
    </source>
</reference>
<dbReference type="FunFam" id="1.10.287.950:FF:000001">
    <property type="entry name" value="Methyl-accepting chemotaxis sensory transducer"/>
    <property type="match status" value="1"/>
</dbReference>
<dbReference type="PANTHER" id="PTHR32089">
    <property type="entry name" value="METHYL-ACCEPTING CHEMOTAXIS PROTEIN MCPB"/>
    <property type="match status" value="1"/>
</dbReference>
<dbReference type="GO" id="GO:0016020">
    <property type="term" value="C:membrane"/>
    <property type="evidence" value="ECO:0007669"/>
    <property type="project" value="UniProtKB-SubCell"/>
</dbReference>
<dbReference type="SUPFAM" id="SSF58104">
    <property type="entry name" value="Methyl-accepting chemotaxis protein (MCP) signaling domain"/>
    <property type="match status" value="1"/>
</dbReference>
<dbReference type="Pfam" id="PF00015">
    <property type="entry name" value="MCPsignal"/>
    <property type="match status" value="1"/>
</dbReference>
<comment type="subcellular location">
    <subcellularLocation>
        <location evidence="1">Membrane</location>
        <topology evidence="1">Multi-pass membrane protein</topology>
    </subcellularLocation>
</comment>
<evidence type="ECO:0000259" key="10">
    <source>
        <dbReference type="PROSITE" id="PS50111"/>
    </source>
</evidence>
<evidence type="ECO:0000313" key="13">
    <source>
        <dbReference type="EMBL" id="SFQ41397.1"/>
    </source>
</evidence>
<evidence type="ECO:0000256" key="7">
    <source>
        <dbReference type="ARBA" id="ARBA00029447"/>
    </source>
</evidence>
<dbReference type="InterPro" id="IPR032255">
    <property type="entry name" value="HBM"/>
</dbReference>
<dbReference type="Pfam" id="PF16591">
    <property type="entry name" value="HBM"/>
    <property type="match status" value="1"/>
</dbReference>
<dbReference type="PROSITE" id="PS50885">
    <property type="entry name" value="HAMP"/>
    <property type="match status" value="1"/>
</dbReference>
<feature type="domain" description="Methyl-accepting transducer" evidence="10">
    <location>
        <begin position="372"/>
        <end position="608"/>
    </location>
</feature>
<feature type="domain" description="HBM" evidence="12">
    <location>
        <begin position="37"/>
        <end position="288"/>
    </location>
</feature>
<dbReference type="Pfam" id="PF00672">
    <property type="entry name" value="HAMP"/>
    <property type="match status" value="1"/>
</dbReference>
<dbReference type="SMART" id="SM00304">
    <property type="entry name" value="HAMP"/>
    <property type="match status" value="1"/>
</dbReference>
<dbReference type="AlphaFoldDB" id="A0A1I5YBX8"/>
<dbReference type="RefSeq" id="WP_074918596.1">
    <property type="nucleotide sequence ID" value="NZ_FOXK01000013.1"/>
</dbReference>
<gene>
    <name evidence="13" type="ORF">SAMN05216177_11390</name>
</gene>
<evidence type="ECO:0000256" key="5">
    <source>
        <dbReference type="ARBA" id="ARBA00023136"/>
    </source>
</evidence>
<evidence type="ECO:0000256" key="6">
    <source>
        <dbReference type="ARBA" id="ARBA00023224"/>
    </source>
</evidence>